<evidence type="ECO:0000313" key="3">
    <source>
        <dbReference type="Proteomes" id="UP000000707"/>
    </source>
</evidence>
<name>G3AZ57_CANTC</name>
<gene>
    <name evidence="2" type="ORF">CANTEDRAFT_133446</name>
</gene>
<dbReference type="PANTHER" id="PTHR22767:SF3">
    <property type="entry name" value="N-ALPHA-ACETYLTRANSFERASE 25, NATB AUXILIARY SUBUNIT"/>
    <property type="match status" value="1"/>
</dbReference>
<dbReference type="eggNOG" id="KOG2053">
    <property type="taxonomic scope" value="Eukaryota"/>
</dbReference>
<dbReference type="PANTHER" id="PTHR22767">
    <property type="entry name" value="N-TERMINAL ACETYLTRANSFERASE-RELATED"/>
    <property type="match status" value="1"/>
</dbReference>
<dbReference type="GeneID" id="18249707"/>
<organism evidence="3">
    <name type="scientific">Candida tenuis (strain ATCC 10573 / BCRC 21748 / CBS 615 / JCM 9827 / NBRC 10315 / NRRL Y-1498 / VKM Y-70)</name>
    <name type="common">Yeast</name>
    <name type="synonym">Yamadazyma tenuis</name>
    <dbReference type="NCBI Taxonomy" id="590646"/>
    <lineage>
        <taxon>Eukaryota</taxon>
        <taxon>Fungi</taxon>
        <taxon>Dikarya</taxon>
        <taxon>Ascomycota</taxon>
        <taxon>Saccharomycotina</taxon>
        <taxon>Pichiomycetes</taxon>
        <taxon>Debaryomycetaceae</taxon>
        <taxon>Yamadazyma</taxon>
    </lineage>
</organism>
<dbReference type="HOGENOM" id="CLU_019572_0_0_1"/>
<dbReference type="SUPFAM" id="SSF48452">
    <property type="entry name" value="TPR-like"/>
    <property type="match status" value="1"/>
</dbReference>
<dbReference type="InterPro" id="IPR019183">
    <property type="entry name" value="NAA25_NatB_aux_su"/>
</dbReference>
<dbReference type="GO" id="GO:0031416">
    <property type="term" value="C:NatB complex"/>
    <property type="evidence" value="ECO:0007669"/>
    <property type="project" value="TreeGrafter"/>
</dbReference>
<evidence type="ECO:0000313" key="2">
    <source>
        <dbReference type="EMBL" id="EGV66012.1"/>
    </source>
</evidence>
<accession>G3AZ57</accession>
<comment type="similarity">
    <text evidence="1">Belongs to the MDM20/NAA25 family.</text>
</comment>
<dbReference type="EMBL" id="GL996512">
    <property type="protein sequence ID" value="EGV66012.1"/>
    <property type="molecule type" value="Genomic_DNA"/>
</dbReference>
<dbReference type="OrthoDB" id="1874341at2759"/>
<sequence>MVSCSHFSVVEFTDPQMQDHQIIDAIDSKQFLRASSLIKVKSAKFPNQSYYVALANYLLYRQGNVKQALDECAKLLTKTPNDPRTTDLLYIIFMESDKIKESNEVYENVIKKFPNNCQEHVTQWFQNSVKYGNIKALQKSCFHLSKIHGEPKYKMWAAFSSYLLANELRNDEKQYNLFCTLGFRIIEGITPSSTQELFVFVKVLDNNKPKIIEYIESYPGVLDLDVKIEYLSVLHSLKQNQKLFDFTARLLFDQEFNDFDTWKLYIESGFELGKPFEQLEDSIKAYKWSRNSQLALLELSKVYHNLEKFNHYNLAYYDKFNTKTCCFSDLASYNVNNESLVNGIKEVNNNLEDQEITTSNLNLFVNNQKLLHHFGMVSESFYDFNWRIYKQFLPLLKEKLDTDFYLANELIVMNVIHSLDTDQSFENVLKNVIVLNYLVSNDPLDYKVNLWLIKLFRLVGLIPEALRIYELLKVRMMQHDSLGHLILEDVSTLYPNKSMLNYSVNIYRFYLTCQEDLNENSLKAFDNGAYNKLENFLSFSKRFKFSFQYFECVLETFKMTKILGDKNYENHFFNKFFEIEETIQTAELTDNRDNKIFWKSLGFKSEFVDQFESKFTAVKQDKQALLKLKYFKESLILQPSEIRFKAFNKLLPNVQLTKFDSWLMKVYLNLFKLNNTLNKSEFESTMNFLIKNLKITKIPITTEFLSRELNHQMSSLFQLVRYTSNSKNKQVVNLGAALSRQIDTSYKQKQMDALSSWKIQLGDFELDITKEFVDDQVDKLHDAFIKASYVHLR</sequence>
<dbReference type="Pfam" id="PF09797">
    <property type="entry name" value="NatB_MDM20"/>
    <property type="match status" value="1"/>
</dbReference>
<dbReference type="Proteomes" id="UP000000707">
    <property type="component" value="Unassembled WGS sequence"/>
</dbReference>
<reference evidence="2 3" key="1">
    <citation type="journal article" date="2011" name="Proc. Natl. Acad. Sci. U.S.A.">
        <title>Comparative genomics of xylose-fermenting fungi for enhanced biofuel production.</title>
        <authorList>
            <person name="Wohlbach D.J."/>
            <person name="Kuo A."/>
            <person name="Sato T.K."/>
            <person name="Potts K.M."/>
            <person name="Salamov A.A."/>
            <person name="LaButti K.M."/>
            <person name="Sun H."/>
            <person name="Clum A."/>
            <person name="Pangilinan J.L."/>
            <person name="Lindquist E.A."/>
            <person name="Lucas S."/>
            <person name="Lapidus A."/>
            <person name="Jin M."/>
            <person name="Gunawan C."/>
            <person name="Balan V."/>
            <person name="Dale B.E."/>
            <person name="Jeffries T.W."/>
            <person name="Zinkel R."/>
            <person name="Barry K.W."/>
            <person name="Grigoriev I.V."/>
            <person name="Gasch A.P."/>
        </authorList>
    </citation>
    <scope>NUCLEOTIDE SEQUENCE [LARGE SCALE GENOMIC DNA]</scope>
    <source>
        <strain evidence="3">ATCC 10573 / BCRC 21748 / CBS 615 / JCM 9827 / NBRC 10315 / NRRL Y-1498 / VKM Y-70</strain>
    </source>
</reference>
<evidence type="ECO:0000256" key="1">
    <source>
        <dbReference type="ARBA" id="ARBA00006298"/>
    </source>
</evidence>
<dbReference type="InterPro" id="IPR011990">
    <property type="entry name" value="TPR-like_helical_dom_sf"/>
</dbReference>
<keyword evidence="3" id="KW-1185">Reference proteome</keyword>
<dbReference type="AlphaFoldDB" id="G3AZ57"/>
<dbReference type="Gene3D" id="1.25.40.10">
    <property type="entry name" value="Tetratricopeptide repeat domain"/>
    <property type="match status" value="1"/>
</dbReference>
<proteinExistence type="inferred from homology"/>
<dbReference type="KEGG" id="cten:18249707"/>
<dbReference type="STRING" id="590646.G3AZ57"/>
<protein>
    <submittedName>
        <fullName evidence="2">Uncharacterized protein</fullName>
    </submittedName>
</protein>